<evidence type="ECO:0000313" key="3">
    <source>
        <dbReference type="Proteomes" id="UP000593702"/>
    </source>
</evidence>
<keyword evidence="3" id="KW-1185">Reference proteome</keyword>
<dbReference type="Proteomes" id="UP000593702">
    <property type="component" value="Segment"/>
</dbReference>
<dbReference type="EMBL" id="KR095315">
    <property type="protein sequence ID" value="AKS26473.1"/>
    <property type="molecule type" value="Genomic_DNA"/>
</dbReference>
<organism evidence="2 3">
    <name type="scientific">Diachasmimorpha longicaudata entomopoxvirus</name>
    <dbReference type="NCBI Taxonomy" id="109981"/>
    <lineage>
        <taxon>Viruses</taxon>
        <taxon>Varidnaviria</taxon>
        <taxon>Bamfordvirae</taxon>
        <taxon>Nucleocytoviricota</taxon>
        <taxon>Pokkesviricetes</taxon>
        <taxon>Chitovirales</taxon>
        <taxon>Poxviridae</taxon>
        <taxon>Entomopoxvirinae</taxon>
        <taxon>Epsilonentomopoxvirus</taxon>
        <taxon>Epsilonentomopoxvirus dlongicaudata</taxon>
        <taxon>Diachasmimorpha entomopoxvirus</taxon>
    </lineage>
</organism>
<protein>
    <submittedName>
        <fullName evidence="2">Putative Bro-N domain-containing protein 22</fullName>
    </submittedName>
</protein>
<sequence>MDHILQHLVSTKLHVDSQSLLEYEYKASIMEILYSSKTICVRGSNDMPYYQCDTILKNLGYLKHYSSIETVLDIFLLESDYTPALSEKFDAFGHPNTDNKTYYLTESGLYKIICFAPSIRAARFQRFVFEKLVPSFRKNITFQDQKN</sequence>
<accession>A0A7R5WJJ0</accession>
<dbReference type="PROSITE" id="PS51750">
    <property type="entry name" value="BRO_N"/>
    <property type="match status" value="1"/>
</dbReference>
<proteinExistence type="predicted"/>
<gene>
    <name evidence="2" type="ORF">DLEV_182</name>
</gene>
<dbReference type="InterPro" id="IPR003497">
    <property type="entry name" value="BRO_N_domain"/>
</dbReference>
<reference evidence="2 3" key="1">
    <citation type="submission" date="2015-04" db="EMBL/GenBank/DDBJ databases">
        <title>Diachasmimorpha longicaudata entomopoxvirus genome.</title>
        <authorList>
            <person name="Coffman K.A."/>
            <person name="Burke G.R."/>
        </authorList>
    </citation>
    <scope>NUCLEOTIDE SEQUENCE [LARGE SCALE GENOMIC DNA]</scope>
</reference>
<evidence type="ECO:0000313" key="2">
    <source>
        <dbReference type="EMBL" id="AKS26473.1"/>
    </source>
</evidence>
<feature type="domain" description="Bro-N" evidence="1">
    <location>
        <begin position="26"/>
        <end position="140"/>
    </location>
</feature>
<evidence type="ECO:0000259" key="1">
    <source>
        <dbReference type="PROSITE" id="PS51750"/>
    </source>
</evidence>
<name>A0A7R5WJJ0_9POXV</name>